<evidence type="ECO:0000313" key="9">
    <source>
        <dbReference type="EMBL" id="KRL54859.1"/>
    </source>
</evidence>
<organism evidence="9 10">
    <name type="scientific">Paucilactobacillus oligofermentans DSM 15707 = LMG 22743</name>
    <dbReference type="NCBI Taxonomy" id="1423778"/>
    <lineage>
        <taxon>Bacteria</taxon>
        <taxon>Bacillati</taxon>
        <taxon>Bacillota</taxon>
        <taxon>Bacilli</taxon>
        <taxon>Lactobacillales</taxon>
        <taxon>Lactobacillaceae</taxon>
        <taxon>Paucilactobacillus</taxon>
    </lineage>
</organism>
<evidence type="ECO:0000259" key="8">
    <source>
        <dbReference type="PROSITE" id="PS50995"/>
    </source>
</evidence>
<dbReference type="Proteomes" id="UP000051697">
    <property type="component" value="Unassembled WGS sequence"/>
</dbReference>
<dbReference type="SMART" id="SM00347">
    <property type="entry name" value="HTH_MARR"/>
    <property type="match status" value="1"/>
</dbReference>
<evidence type="ECO:0000256" key="4">
    <source>
        <dbReference type="ARBA" id="ARBA00023163"/>
    </source>
</evidence>
<dbReference type="PANTHER" id="PTHR42756">
    <property type="entry name" value="TRANSCRIPTIONAL REGULATOR, MARR"/>
    <property type="match status" value="1"/>
</dbReference>
<name>A0A0R1RMZ5_9LACO</name>
<evidence type="ECO:0000313" key="10">
    <source>
        <dbReference type="Proteomes" id="UP000051697"/>
    </source>
</evidence>
<dbReference type="OrthoDB" id="2328486at2"/>
<keyword evidence="10" id="KW-1185">Reference proteome</keyword>
<dbReference type="PRINTS" id="PR00598">
    <property type="entry name" value="HTHMARR"/>
</dbReference>
<dbReference type="PATRIC" id="fig|1423778.4.peg.1699"/>
<comment type="subcellular location">
    <subcellularLocation>
        <location evidence="1">Cytoplasm</location>
    </subcellularLocation>
</comment>
<dbReference type="STRING" id="1423778.FC70_GL001661"/>
<dbReference type="Gene3D" id="1.10.10.10">
    <property type="entry name" value="Winged helix-like DNA-binding domain superfamily/Winged helix DNA-binding domain"/>
    <property type="match status" value="1"/>
</dbReference>
<keyword evidence="2" id="KW-0805">Transcription regulation</keyword>
<dbReference type="RefSeq" id="WP_057890572.1">
    <property type="nucleotide sequence ID" value="NZ_AZFE01000032.1"/>
</dbReference>
<dbReference type="AlphaFoldDB" id="A0A0R1RMZ5"/>
<sequence>MKDSLSALRDISKNHKSALLSITKQVNLTIAEWQLLVQIIDGNETQEILSKTTGLDTSTLSRQLKHIEAKEMVAKTQTGRDKRQLIYNVTDLGIASVERINKAYTALTNQIFDRWTDEESNLLQILLNRLDKSINRILSKTEK</sequence>
<dbReference type="KEGG" id="lol:LACOL_0918"/>
<dbReference type="GO" id="GO:0003677">
    <property type="term" value="F:DNA binding"/>
    <property type="evidence" value="ECO:0007669"/>
    <property type="project" value="UniProtKB-KW"/>
</dbReference>
<evidence type="ECO:0000256" key="1">
    <source>
        <dbReference type="ARBA" id="ARBA00004496"/>
    </source>
</evidence>
<evidence type="ECO:0000256" key="7">
    <source>
        <dbReference type="ARBA" id="ARBA00047207"/>
    </source>
</evidence>
<dbReference type="PANTHER" id="PTHR42756:SF1">
    <property type="entry name" value="TRANSCRIPTIONAL REPRESSOR OF EMRAB OPERON"/>
    <property type="match status" value="1"/>
</dbReference>
<keyword evidence="4" id="KW-0804">Transcription</keyword>
<accession>A0A0R1RMZ5</accession>
<dbReference type="SUPFAM" id="SSF46785">
    <property type="entry name" value="Winged helix' DNA-binding domain"/>
    <property type="match status" value="1"/>
</dbReference>
<proteinExistence type="inferred from homology"/>
<reference evidence="9 10" key="1">
    <citation type="journal article" date="2015" name="Genome Announc.">
        <title>Expanding the biotechnology potential of lactobacilli through comparative genomics of 213 strains and associated genera.</title>
        <authorList>
            <person name="Sun Z."/>
            <person name="Harris H.M."/>
            <person name="McCann A."/>
            <person name="Guo C."/>
            <person name="Argimon S."/>
            <person name="Zhang W."/>
            <person name="Yang X."/>
            <person name="Jeffery I.B."/>
            <person name="Cooney J.C."/>
            <person name="Kagawa T.F."/>
            <person name="Liu W."/>
            <person name="Song Y."/>
            <person name="Salvetti E."/>
            <person name="Wrobel A."/>
            <person name="Rasinkangas P."/>
            <person name="Parkhill J."/>
            <person name="Rea M.C."/>
            <person name="O'Sullivan O."/>
            <person name="Ritari J."/>
            <person name="Douillard F.P."/>
            <person name="Paul Ross R."/>
            <person name="Yang R."/>
            <person name="Briner A.E."/>
            <person name="Felis G.E."/>
            <person name="de Vos W.M."/>
            <person name="Barrangou R."/>
            <person name="Klaenhammer T.R."/>
            <person name="Caufield P.W."/>
            <person name="Cui Y."/>
            <person name="Zhang H."/>
            <person name="O'Toole P.W."/>
        </authorList>
    </citation>
    <scope>NUCLEOTIDE SEQUENCE [LARGE SCALE GENOMIC DNA]</scope>
    <source>
        <strain evidence="9 10">DSM 15707</strain>
    </source>
</reference>
<dbReference type="InterPro" id="IPR000835">
    <property type="entry name" value="HTH_MarR-typ"/>
</dbReference>
<dbReference type="GO" id="GO:0003700">
    <property type="term" value="F:DNA-binding transcription factor activity"/>
    <property type="evidence" value="ECO:0007669"/>
    <property type="project" value="InterPro"/>
</dbReference>
<evidence type="ECO:0000256" key="6">
    <source>
        <dbReference type="ARBA" id="ARBA00047188"/>
    </source>
</evidence>
<dbReference type="InterPro" id="IPR036388">
    <property type="entry name" value="WH-like_DNA-bd_sf"/>
</dbReference>
<comment type="similarity">
    <text evidence="5">Belongs to the SarZ family.</text>
</comment>
<evidence type="ECO:0000256" key="3">
    <source>
        <dbReference type="ARBA" id="ARBA00023125"/>
    </source>
</evidence>
<evidence type="ECO:0000256" key="2">
    <source>
        <dbReference type="ARBA" id="ARBA00023015"/>
    </source>
</evidence>
<evidence type="ECO:0000256" key="5">
    <source>
        <dbReference type="ARBA" id="ARBA00046337"/>
    </source>
</evidence>
<gene>
    <name evidence="9" type="ORF">FC70_GL001661</name>
</gene>
<dbReference type="Pfam" id="PF22381">
    <property type="entry name" value="Staph_reg_Sar_Rot"/>
    <property type="match status" value="1"/>
</dbReference>
<protein>
    <recommendedName>
        <fullName evidence="6">HTH-type transcriptional regulator SarZ</fullName>
    </recommendedName>
    <alternativeName>
        <fullName evidence="7">Staphylococcal accessory regulator Z</fullName>
    </alternativeName>
</protein>
<feature type="domain" description="HTH marR-type" evidence="8">
    <location>
        <begin position="1"/>
        <end position="132"/>
    </location>
</feature>
<dbReference type="PROSITE" id="PS50995">
    <property type="entry name" value="HTH_MARR_2"/>
    <property type="match status" value="1"/>
</dbReference>
<keyword evidence="3" id="KW-0238">DNA-binding</keyword>
<dbReference type="InterPro" id="IPR055166">
    <property type="entry name" value="Transc_reg_Sar_Rot_HTH"/>
</dbReference>
<dbReference type="InterPro" id="IPR036390">
    <property type="entry name" value="WH_DNA-bd_sf"/>
</dbReference>
<comment type="caution">
    <text evidence="9">The sequence shown here is derived from an EMBL/GenBank/DDBJ whole genome shotgun (WGS) entry which is preliminary data.</text>
</comment>
<dbReference type="EMBL" id="AZFE01000032">
    <property type="protein sequence ID" value="KRL54859.1"/>
    <property type="molecule type" value="Genomic_DNA"/>
</dbReference>